<feature type="transmembrane region" description="Helical" evidence="1">
    <location>
        <begin position="521"/>
        <end position="540"/>
    </location>
</feature>
<keyword evidence="1" id="KW-1133">Transmembrane helix</keyword>
<feature type="transmembrane region" description="Helical" evidence="1">
    <location>
        <begin position="490"/>
        <end position="515"/>
    </location>
</feature>
<proteinExistence type="predicted"/>
<sequence>MHAVIGRLLAVVLLAVVGAYAVLLERPPDPVPASAPPAEFSADRAAGTVDQLAREPRPVGSPASDAARDALVGRLRAEGLDPRVDATAAIAAEQGQARAARVENVVATLPGTDPTGAVVLMAHYDSVTAGPGAADDMSGVATVLETVRALRAGPPLRNDVTVVLTDGEEAGLLGARAWVREQLLGPLGDRPTVVLNWEARGVEGPSLLFETSPGNAGLVDAWARSVPHPRGDSSLVEVYRFLPNDTDLSPVLDAGRPGMNAAFIERPYQYHTPGDTPANLSRASVQNHGGNALALTRALGAEDLAPLDPVASGREPTGDRTYFAALGYLVTYDSSWAWGVAGLALLLVVVLVVVARVRRQATIGGVLGGLAVYLLTLGVAVAAGIGFWRALVWFRPSYADTGPFLGRPTLYDVAAGILAFVVVTLVVSLLRRRPGGLAFACGALLVLALLSLGLAAVAPGSVFLLAWPVVGLAVGLLVVALAGERPWLAVPFFVLGAVPAVALLVPFAVASYGVAGVSDGLAVAVFVLVGVPIAAGLSALPSPGQVRGYALPIMALFWVLILAAGGLFVDRPDARTPQGSSLAYVLDADAGVARWVTADEAPADWTRRYAPDPPSVVEAWPYGEPVGSGPAPVRPAPGPAALPSPIPGGVRLLVSSPRGAPTIFVRADRPATAVTVAYPGRPPVSMPLDGGPLRLELDDVPPEGAVVDLQLAGPATLRVDDQTLGLAGVPDISPRPPELRQARGNQSDVVVVSRRLAVS</sequence>
<reference evidence="4" key="1">
    <citation type="journal article" date="2019" name="Int. J. Syst. Evol. Microbiol.">
        <title>The Global Catalogue of Microorganisms (GCM) 10K type strain sequencing project: providing services to taxonomists for standard genome sequencing and annotation.</title>
        <authorList>
            <consortium name="The Broad Institute Genomics Platform"/>
            <consortium name="The Broad Institute Genome Sequencing Center for Infectious Disease"/>
            <person name="Wu L."/>
            <person name="Ma J."/>
        </authorList>
    </citation>
    <scope>NUCLEOTIDE SEQUENCE [LARGE SCALE GENOMIC DNA]</scope>
    <source>
        <strain evidence="4">JCM 17983</strain>
    </source>
</reference>
<feature type="domain" description="Peptidase M28" evidence="2">
    <location>
        <begin position="104"/>
        <end position="295"/>
    </location>
</feature>
<evidence type="ECO:0000256" key="1">
    <source>
        <dbReference type="SAM" id="Phobius"/>
    </source>
</evidence>
<dbReference type="PANTHER" id="PTHR12147:SF26">
    <property type="entry name" value="PEPTIDASE M28 DOMAIN-CONTAINING PROTEIN"/>
    <property type="match status" value="1"/>
</dbReference>
<gene>
    <name evidence="3" type="ORF">GCM10023203_41520</name>
</gene>
<dbReference type="Gene3D" id="3.40.630.10">
    <property type="entry name" value="Zn peptidases"/>
    <property type="match status" value="1"/>
</dbReference>
<feature type="transmembrane region" description="Helical" evidence="1">
    <location>
        <begin position="367"/>
        <end position="390"/>
    </location>
</feature>
<comment type="caution">
    <text evidence="3">The sequence shown here is derived from an EMBL/GenBank/DDBJ whole genome shotgun (WGS) entry which is preliminary data.</text>
</comment>
<name>A0ABP9ET80_9PSEU</name>
<dbReference type="Proteomes" id="UP001500457">
    <property type="component" value="Unassembled WGS sequence"/>
</dbReference>
<evidence type="ECO:0000313" key="3">
    <source>
        <dbReference type="EMBL" id="GAA4884962.1"/>
    </source>
</evidence>
<evidence type="ECO:0000313" key="4">
    <source>
        <dbReference type="Proteomes" id="UP001500457"/>
    </source>
</evidence>
<dbReference type="SUPFAM" id="SSF53187">
    <property type="entry name" value="Zn-dependent exopeptidases"/>
    <property type="match status" value="1"/>
</dbReference>
<dbReference type="Pfam" id="PF04389">
    <property type="entry name" value="Peptidase_M28"/>
    <property type="match status" value="1"/>
</dbReference>
<feature type="transmembrane region" description="Helical" evidence="1">
    <location>
        <begin position="464"/>
        <end position="483"/>
    </location>
</feature>
<feature type="transmembrane region" description="Helical" evidence="1">
    <location>
        <begin position="437"/>
        <end position="458"/>
    </location>
</feature>
<evidence type="ECO:0000259" key="2">
    <source>
        <dbReference type="Pfam" id="PF04389"/>
    </source>
</evidence>
<dbReference type="PANTHER" id="PTHR12147">
    <property type="entry name" value="METALLOPEPTIDASE M28 FAMILY MEMBER"/>
    <property type="match status" value="1"/>
</dbReference>
<keyword evidence="1" id="KW-0812">Transmembrane</keyword>
<feature type="transmembrane region" description="Helical" evidence="1">
    <location>
        <begin position="549"/>
        <end position="569"/>
    </location>
</feature>
<protein>
    <submittedName>
        <fullName evidence="3">M20/M25/M40 family metallo-hydrolase</fullName>
    </submittedName>
</protein>
<feature type="transmembrane region" description="Helical" evidence="1">
    <location>
        <begin position="336"/>
        <end position="355"/>
    </location>
</feature>
<dbReference type="InterPro" id="IPR045175">
    <property type="entry name" value="M28_fam"/>
</dbReference>
<keyword evidence="1" id="KW-0472">Membrane</keyword>
<organism evidence="3 4">
    <name type="scientific">Actinomycetospora straminea</name>
    <dbReference type="NCBI Taxonomy" id="663607"/>
    <lineage>
        <taxon>Bacteria</taxon>
        <taxon>Bacillati</taxon>
        <taxon>Actinomycetota</taxon>
        <taxon>Actinomycetes</taxon>
        <taxon>Pseudonocardiales</taxon>
        <taxon>Pseudonocardiaceae</taxon>
        <taxon>Actinomycetospora</taxon>
    </lineage>
</organism>
<feature type="transmembrane region" description="Helical" evidence="1">
    <location>
        <begin position="410"/>
        <end position="430"/>
    </location>
</feature>
<accession>A0ABP9ET80</accession>
<keyword evidence="4" id="KW-1185">Reference proteome</keyword>
<dbReference type="InterPro" id="IPR007484">
    <property type="entry name" value="Peptidase_M28"/>
</dbReference>
<dbReference type="EMBL" id="BAABHQ010000012">
    <property type="protein sequence ID" value="GAA4884962.1"/>
    <property type="molecule type" value="Genomic_DNA"/>
</dbReference>